<comment type="catalytic activity">
    <reaction evidence="8">
        <text>Couples ATP hydrolysis with the unwinding of duplex DNA by translocating in the 3'-5' direction.</text>
        <dbReference type="EC" id="5.6.2.4"/>
    </reaction>
</comment>
<dbReference type="SUPFAM" id="SSF46785">
    <property type="entry name" value="Winged helix' DNA-binding domain"/>
    <property type="match status" value="1"/>
</dbReference>
<proteinExistence type="inferred from homology"/>
<dbReference type="SMART" id="SM00973">
    <property type="entry name" value="Sec63"/>
    <property type="match status" value="1"/>
</dbReference>
<reference evidence="14" key="2">
    <citation type="submission" date="2020-06" db="EMBL/GenBank/DDBJ databases">
        <authorList>
            <person name="Sheffer M."/>
        </authorList>
    </citation>
    <scope>NUCLEOTIDE SEQUENCE</scope>
</reference>
<dbReference type="SUPFAM" id="SSF52540">
    <property type="entry name" value="P-loop containing nucleoside triphosphate hydrolases"/>
    <property type="match status" value="1"/>
</dbReference>
<dbReference type="InterPro" id="IPR014001">
    <property type="entry name" value="Helicase_ATP-bd"/>
</dbReference>
<dbReference type="GO" id="GO:0016787">
    <property type="term" value="F:hydrolase activity"/>
    <property type="evidence" value="ECO:0007669"/>
    <property type="project" value="UniProtKB-KW"/>
</dbReference>
<gene>
    <name evidence="14" type="ORF">HNY73_015747</name>
</gene>
<dbReference type="GO" id="GO:0051321">
    <property type="term" value="P:meiotic cell cycle"/>
    <property type="evidence" value="ECO:0007669"/>
    <property type="project" value="UniProtKB-KW"/>
</dbReference>
<keyword evidence="2" id="KW-0547">Nucleotide-binding</keyword>
<evidence type="ECO:0000256" key="3">
    <source>
        <dbReference type="ARBA" id="ARBA00022801"/>
    </source>
</evidence>
<dbReference type="Gene3D" id="3.40.50.300">
    <property type="entry name" value="P-loop containing nucleotide triphosphate hydrolases"/>
    <property type="match status" value="2"/>
</dbReference>
<comment type="caution">
    <text evidence="14">The sequence shown here is derived from an EMBL/GenBank/DDBJ whole genome shotgun (WGS) entry which is preliminary data.</text>
</comment>
<dbReference type="EC" id="5.6.2.4" evidence="9"/>
<feature type="region of interest" description="Disordered" evidence="11">
    <location>
        <begin position="1047"/>
        <end position="1068"/>
    </location>
</feature>
<dbReference type="InterPro" id="IPR036388">
    <property type="entry name" value="WH-like_DNA-bd_sf"/>
</dbReference>
<organism evidence="14 15">
    <name type="scientific">Argiope bruennichi</name>
    <name type="common">Wasp spider</name>
    <name type="synonym">Aranea bruennichi</name>
    <dbReference type="NCBI Taxonomy" id="94029"/>
    <lineage>
        <taxon>Eukaryota</taxon>
        <taxon>Metazoa</taxon>
        <taxon>Ecdysozoa</taxon>
        <taxon>Arthropoda</taxon>
        <taxon>Chelicerata</taxon>
        <taxon>Arachnida</taxon>
        <taxon>Araneae</taxon>
        <taxon>Araneomorphae</taxon>
        <taxon>Entelegynae</taxon>
        <taxon>Araneoidea</taxon>
        <taxon>Araneidae</taxon>
        <taxon>Argiope</taxon>
    </lineage>
</organism>
<sequence length="1113" mass="127276">MDAFNSIFGNIWTSENETKKRTDSSESFLKNNNDDDSMPNLIPISEIPIELITNDASADMNKSFLLRKYFFSVDFNLCLILSLYQYSYTILIAFKYRSVFNAFPYFNVVQSTVFEDAFYTDKHLVVCAPTGSGKTVIFELCIVRLLILVSDLGNALSRYKVVYMAPVKSLCHERFEDWRQKFECLGASCMQLTGDTENEDYFELQKYTIILTTPEKWDSITRLWKNNKNLVQTVKLLLIDEIHLLNEEERGATMEAALSRMKTIQNVLLGEARGKPGAQEPSLRFVAVSATFPNAEDAAEWLGMDNCKGVAYKMNDNLRPVHLRKVVLGYPCSDTLSEFRFDLNLSYKLGHVIQSYSEGKPTLVNFSHSSSFTECLLNGIGFHHAGLSVSDRRMIEEMFVSARLHVLISTSTLAMGVNFPAHLVVIKSTAQYAAGSYKEYSETQLLQMIGRAGRPQFDSSATAVIMTKNKLKEKYENLVSGKQLIESSLHKHIVEHLNAEIVLGTITDTSIAMEWLKATYLYQRVFKNPKHYGINMELSKGKIERKLQDMCLKELNGLRKYKLIYMDDDSFDLRPTDTGKLMARYYLAFETMKSFSTLTGNENLPELLALVSSSKEFEDIQLRVNEKKFLNDLNKSKTTSIRFPLQGKIKTRAMKINCLTQATFGCLPISEPAFNQDIAKIFRSGIRVAQCLAEYLTFDTKGFSILYNAVLLAKCFKARLWENSKHVARQLDKIGTFLYPWNDTFCIHVLLYTFLYPFFYSMHILNRNPPFGSILIDNVKHLPNYGIEAEQSFSNKSACASICINVFIRNRDDLLERRTTYDRHGCTLLVGNEDNNIILIKKIKDFQLLEMGLWSKRLEVPRAQKGDNLHIHWISDSYVGLDVHKSFVIQYDAKNLHVITKETDNKILRNIHQVDNSTNENQRACYHKCLNKIACGHFCCKTGVQVHTTVPKKTKVENFMDQLHNKMNAFPSKKVKLESETKEKFLETTSNSLCKQLPEECLTPSLDEEWLEEMIMDEDITEDVPAEENNDLETISFDLNLDGMTNEDMLSNDTENVDEKQNESTTPAVSSLNMNAQPAIEQREVWPKEKWIDPVAAGELLEYCVNFLSGKCE</sequence>
<dbReference type="EMBL" id="JABXBU010002227">
    <property type="protein sequence ID" value="KAF8773052.1"/>
    <property type="molecule type" value="Genomic_DNA"/>
</dbReference>
<evidence type="ECO:0000313" key="15">
    <source>
        <dbReference type="Proteomes" id="UP000807504"/>
    </source>
</evidence>
<keyword evidence="6" id="KW-0413">Isomerase</keyword>
<evidence type="ECO:0000256" key="1">
    <source>
        <dbReference type="ARBA" id="ARBA00010140"/>
    </source>
</evidence>
<dbReference type="Gene3D" id="1.10.3380.10">
    <property type="entry name" value="Sec63 N-terminal domain-like domain"/>
    <property type="match status" value="1"/>
</dbReference>
<dbReference type="GO" id="GO:0043138">
    <property type="term" value="F:3'-5' DNA helicase activity"/>
    <property type="evidence" value="ECO:0007669"/>
    <property type="project" value="UniProtKB-EC"/>
</dbReference>
<dbReference type="SUPFAM" id="SSF158702">
    <property type="entry name" value="Sec63 N-terminal domain-like"/>
    <property type="match status" value="1"/>
</dbReference>
<dbReference type="FunFam" id="1.10.10.10:FF:000012">
    <property type="entry name" value="U5 small nuclear ribonucleoprotein helicase"/>
    <property type="match status" value="1"/>
</dbReference>
<evidence type="ECO:0000259" key="12">
    <source>
        <dbReference type="PROSITE" id="PS51192"/>
    </source>
</evidence>
<dbReference type="PROSITE" id="PS51194">
    <property type="entry name" value="HELICASE_CTER"/>
    <property type="match status" value="1"/>
</dbReference>
<dbReference type="PANTHER" id="PTHR47835">
    <property type="entry name" value="HFM1, ATP DEPENDENT DNA HELICASE HOMOLOG"/>
    <property type="match status" value="1"/>
</dbReference>
<evidence type="ECO:0000256" key="9">
    <source>
        <dbReference type="ARBA" id="ARBA00034808"/>
    </source>
</evidence>
<dbReference type="InterPro" id="IPR001650">
    <property type="entry name" value="Helicase_C-like"/>
</dbReference>
<dbReference type="InterPro" id="IPR052247">
    <property type="entry name" value="Meiotic_Crossover_Helicase"/>
</dbReference>
<evidence type="ECO:0000256" key="6">
    <source>
        <dbReference type="ARBA" id="ARBA00023235"/>
    </source>
</evidence>
<dbReference type="InterPro" id="IPR036390">
    <property type="entry name" value="WH_DNA-bd_sf"/>
</dbReference>
<dbReference type="GO" id="GO:0005524">
    <property type="term" value="F:ATP binding"/>
    <property type="evidence" value="ECO:0007669"/>
    <property type="project" value="UniProtKB-KW"/>
</dbReference>
<comment type="catalytic activity">
    <reaction evidence="10">
        <text>ATP + H2O = ADP + phosphate + H(+)</text>
        <dbReference type="Rhea" id="RHEA:13065"/>
        <dbReference type="ChEBI" id="CHEBI:15377"/>
        <dbReference type="ChEBI" id="CHEBI:15378"/>
        <dbReference type="ChEBI" id="CHEBI:30616"/>
        <dbReference type="ChEBI" id="CHEBI:43474"/>
        <dbReference type="ChEBI" id="CHEBI:456216"/>
        <dbReference type="EC" id="5.6.2.4"/>
    </reaction>
</comment>
<dbReference type="PROSITE" id="PS51192">
    <property type="entry name" value="HELICASE_ATP_BIND_1"/>
    <property type="match status" value="1"/>
</dbReference>
<dbReference type="AlphaFoldDB" id="A0A8T0EGT2"/>
<dbReference type="InterPro" id="IPR027417">
    <property type="entry name" value="P-loop_NTPase"/>
</dbReference>
<dbReference type="Proteomes" id="UP000807504">
    <property type="component" value="Unassembled WGS sequence"/>
</dbReference>
<evidence type="ECO:0000256" key="4">
    <source>
        <dbReference type="ARBA" id="ARBA00022806"/>
    </source>
</evidence>
<feature type="domain" description="Helicase C-terminal" evidence="13">
    <location>
        <begin position="348"/>
        <end position="501"/>
    </location>
</feature>
<name>A0A8T0EGT2_ARGBR</name>
<feature type="domain" description="Helicase ATP-binding" evidence="12">
    <location>
        <begin position="115"/>
        <end position="310"/>
    </location>
</feature>
<reference evidence="14" key="1">
    <citation type="journal article" date="2020" name="bioRxiv">
        <title>Chromosome-level reference genome of the European wasp spider Argiope bruennichi: a resource for studies on range expansion and evolutionary adaptation.</title>
        <authorList>
            <person name="Sheffer M.M."/>
            <person name="Hoppe A."/>
            <person name="Krehenwinkel H."/>
            <person name="Uhl G."/>
            <person name="Kuss A.W."/>
            <person name="Jensen L."/>
            <person name="Jensen C."/>
            <person name="Gillespie R.G."/>
            <person name="Hoff K.J."/>
            <person name="Prost S."/>
        </authorList>
    </citation>
    <scope>NUCLEOTIDE SEQUENCE</scope>
</reference>
<evidence type="ECO:0000256" key="7">
    <source>
        <dbReference type="ARBA" id="ARBA00023254"/>
    </source>
</evidence>
<evidence type="ECO:0000256" key="2">
    <source>
        <dbReference type="ARBA" id="ARBA00022741"/>
    </source>
</evidence>
<evidence type="ECO:0000259" key="13">
    <source>
        <dbReference type="PROSITE" id="PS51194"/>
    </source>
</evidence>
<dbReference type="GO" id="GO:0003676">
    <property type="term" value="F:nucleic acid binding"/>
    <property type="evidence" value="ECO:0007669"/>
    <property type="project" value="InterPro"/>
</dbReference>
<keyword evidence="4 14" id="KW-0347">Helicase</keyword>
<dbReference type="SMART" id="SM00490">
    <property type="entry name" value="HELICc"/>
    <property type="match status" value="1"/>
</dbReference>
<dbReference type="SMART" id="SM00487">
    <property type="entry name" value="DEXDc"/>
    <property type="match status" value="1"/>
</dbReference>
<dbReference type="FunFam" id="1.10.3380.10:FF:000006">
    <property type="entry name" value="probable ATP-dependent DNA helicase HFM1 isoform X1"/>
    <property type="match status" value="1"/>
</dbReference>
<dbReference type="InterPro" id="IPR057842">
    <property type="entry name" value="WH_MER3"/>
</dbReference>
<comment type="similarity">
    <text evidence="1">Belongs to the helicase family. SKI2 subfamily.</text>
</comment>
<dbReference type="Gene3D" id="1.10.10.10">
    <property type="entry name" value="Winged helix-like DNA-binding domain superfamily/Winged helix DNA-binding domain"/>
    <property type="match status" value="1"/>
</dbReference>
<dbReference type="InterPro" id="IPR011545">
    <property type="entry name" value="DEAD/DEAH_box_helicase_dom"/>
</dbReference>
<evidence type="ECO:0000256" key="11">
    <source>
        <dbReference type="SAM" id="MobiDB-lite"/>
    </source>
</evidence>
<evidence type="ECO:0000256" key="8">
    <source>
        <dbReference type="ARBA" id="ARBA00034617"/>
    </source>
</evidence>
<evidence type="ECO:0000256" key="10">
    <source>
        <dbReference type="ARBA" id="ARBA00048988"/>
    </source>
</evidence>
<dbReference type="Pfam" id="PF00271">
    <property type="entry name" value="Helicase_C"/>
    <property type="match status" value="1"/>
</dbReference>
<dbReference type="CDD" id="cd18795">
    <property type="entry name" value="SF2_C_Ski2"/>
    <property type="match status" value="1"/>
</dbReference>
<keyword evidence="15" id="KW-1185">Reference proteome</keyword>
<accession>A0A8T0EGT2</accession>
<keyword evidence="5" id="KW-0067">ATP-binding</keyword>
<dbReference type="PANTHER" id="PTHR47835:SF3">
    <property type="entry name" value="HELICASE FOR MEIOSIS 1"/>
    <property type="match status" value="1"/>
</dbReference>
<evidence type="ECO:0000313" key="14">
    <source>
        <dbReference type="EMBL" id="KAF8773052.1"/>
    </source>
</evidence>
<dbReference type="Pfam" id="PF02889">
    <property type="entry name" value="Sec63"/>
    <property type="match status" value="1"/>
</dbReference>
<keyword evidence="3" id="KW-0378">Hydrolase</keyword>
<dbReference type="InterPro" id="IPR004179">
    <property type="entry name" value="Sec63-dom"/>
</dbReference>
<dbReference type="Pfam" id="PF00270">
    <property type="entry name" value="DEAD"/>
    <property type="match status" value="1"/>
</dbReference>
<evidence type="ECO:0000256" key="5">
    <source>
        <dbReference type="ARBA" id="ARBA00022840"/>
    </source>
</evidence>
<protein>
    <recommendedName>
        <fullName evidence="9">DNA 3'-5' helicase</fullName>
        <ecNumber evidence="9">5.6.2.4</ecNumber>
    </recommendedName>
</protein>
<keyword evidence="7" id="KW-0469">Meiosis</keyword>
<dbReference type="Pfam" id="PF23445">
    <property type="entry name" value="WHD_SNRNP200"/>
    <property type="match status" value="1"/>
</dbReference>